<reference evidence="2" key="1">
    <citation type="submission" date="2022-03" db="EMBL/GenBank/DDBJ databases">
        <title>Draft genome sequence of Aduncisulcus paluster, a free-living microaerophilic Fornicata.</title>
        <authorList>
            <person name="Yuyama I."/>
            <person name="Kume K."/>
            <person name="Tamura T."/>
            <person name="Inagaki Y."/>
            <person name="Hashimoto T."/>
        </authorList>
    </citation>
    <scope>NUCLEOTIDE SEQUENCE</scope>
    <source>
        <strain evidence="2">NY0171</strain>
    </source>
</reference>
<organism evidence="2 3">
    <name type="scientific">Aduncisulcus paluster</name>
    <dbReference type="NCBI Taxonomy" id="2918883"/>
    <lineage>
        <taxon>Eukaryota</taxon>
        <taxon>Metamonada</taxon>
        <taxon>Carpediemonas-like organisms</taxon>
        <taxon>Aduncisulcus</taxon>
    </lineage>
</organism>
<keyword evidence="3" id="KW-1185">Reference proteome</keyword>
<sequence>TGMDSTKLIKSFRRVQRTLLQKGSLVPEGPPEAKPAYDKP</sequence>
<dbReference type="EMBL" id="BQXS01005622">
    <property type="protein sequence ID" value="GKT13301.1"/>
    <property type="molecule type" value="Genomic_DNA"/>
</dbReference>
<dbReference type="Proteomes" id="UP001057375">
    <property type="component" value="Unassembled WGS sequence"/>
</dbReference>
<evidence type="ECO:0000256" key="1">
    <source>
        <dbReference type="SAM" id="MobiDB-lite"/>
    </source>
</evidence>
<protein>
    <submittedName>
        <fullName evidence="2">Uncharacterized protein</fullName>
    </submittedName>
</protein>
<gene>
    <name evidence="2" type="ORF">ADUPG1_003954</name>
</gene>
<evidence type="ECO:0000313" key="2">
    <source>
        <dbReference type="EMBL" id="GKT13301.1"/>
    </source>
</evidence>
<name>A0ABQ5JR50_9EUKA</name>
<proteinExistence type="predicted"/>
<evidence type="ECO:0000313" key="3">
    <source>
        <dbReference type="Proteomes" id="UP001057375"/>
    </source>
</evidence>
<feature type="non-terminal residue" evidence="2">
    <location>
        <position position="1"/>
    </location>
</feature>
<feature type="region of interest" description="Disordered" evidence="1">
    <location>
        <begin position="20"/>
        <end position="40"/>
    </location>
</feature>
<accession>A0ABQ5JR50</accession>
<comment type="caution">
    <text evidence="2">The sequence shown here is derived from an EMBL/GenBank/DDBJ whole genome shotgun (WGS) entry which is preliminary data.</text>
</comment>